<dbReference type="InterPro" id="IPR050107">
    <property type="entry name" value="ABC_carbohydrate_import_ATPase"/>
</dbReference>
<dbReference type="InterPro" id="IPR003439">
    <property type="entry name" value="ABC_transporter-like_ATP-bd"/>
</dbReference>
<keyword evidence="2 4" id="KW-0067">ATP-binding</keyword>
<dbReference type="SMART" id="SM00382">
    <property type="entry name" value="AAA"/>
    <property type="match status" value="2"/>
</dbReference>
<name>A0A8J8SGA3_9FIRM</name>
<dbReference type="PANTHER" id="PTHR43790">
    <property type="entry name" value="CARBOHYDRATE TRANSPORT ATP-BINDING PROTEIN MG119-RELATED"/>
    <property type="match status" value="1"/>
</dbReference>
<protein>
    <submittedName>
        <fullName evidence="4">ABC transporter ATP-binding protein</fullName>
    </submittedName>
</protein>
<dbReference type="InterPro" id="IPR003593">
    <property type="entry name" value="AAA+_ATPase"/>
</dbReference>
<evidence type="ECO:0000256" key="1">
    <source>
        <dbReference type="ARBA" id="ARBA00022741"/>
    </source>
</evidence>
<keyword evidence="1" id="KW-0547">Nucleotide-binding</keyword>
<evidence type="ECO:0000313" key="4">
    <source>
        <dbReference type="EMBL" id="QUI22093.1"/>
    </source>
</evidence>
<organism evidence="4 5">
    <name type="scientific">Vallitalea pronyensis</name>
    <dbReference type="NCBI Taxonomy" id="1348613"/>
    <lineage>
        <taxon>Bacteria</taxon>
        <taxon>Bacillati</taxon>
        <taxon>Bacillota</taxon>
        <taxon>Clostridia</taxon>
        <taxon>Lachnospirales</taxon>
        <taxon>Vallitaleaceae</taxon>
        <taxon>Vallitalea</taxon>
    </lineage>
</organism>
<dbReference type="PROSITE" id="PS50893">
    <property type="entry name" value="ABC_TRANSPORTER_2"/>
    <property type="match status" value="2"/>
</dbReference>
<dbReference type="PROSITE" id="PS00211">
    <property type="entry name" value="ABC_TRANSPORTER_1"/>
    <property type="match status" value="1"/>
</dbReference>
<sequence>MSVAIKTENLSKKYDSFFANKDISMEIETNSVHAIVGENGAGKSTFVNMLYGITKKNYGKIFVFGQEVDYKGSKDAIDIGVGMVSQHFRLIPEFTVTENIILGMEPGKKTYLNRAAASKAIYKLTEEYGLMVNPDAKVKDISIGEQQRVEILKVLYRGSKVLILDEPTAVLTPQEIRELGVVIHKLKKMGKTIIIITHKLQEVMDFTDNITVFRQGKKIGDLVTKETTPEIITEMMVGRAVQLGGKSERTLSKSNQSALTIKDLNFVSKQGKRIHDINLDVKYGEIVGIAGVDGSGQSELINLISGIYKGHTGDMSINGKSVEGMSIRERRDNSFGYIPEDRHKEGLILNFSIEDNLLLGMEDKKMFRNKYGLLHKRAIKKNALDKIHDYDIRTTSESKPCSMLSGGNQQKVVFAREVADHPDFVLVAQPTRGLDIGAIEFVHEKLVHIRDQNKGILVISFELDELIALCDRIIVMCAGKITGELERHAFVKEKIGRMMIGQVEENDEKE</sequence>
<proteinExistence type="predicted"/>
<dbReference type="Pfam" id="PF00005">
    <property type="entry name" value="ABC_tran"/>
    <property type="match status" value="2"/>
</dbReference>
<dbReference type="InterPro" id="IPR017871">
    <property type="entry name" value="ABC_transporter-like_CS"/>
</dbReference>
<keyword evidence="5" id="KW-1185">Reference proteome</keyword>
<dbReference type="RefSeq" id="WP_212697571.1">
    <property type="nucleotide sequence ID" value="NZ_CP058649.1"/>
</dbReference>
<dbReference type="CDD" id="cd03215">
    <property type="entry name" value="ABC_Carb_Monos_II"/>
    <property type="match status" value="1"/>
</dbReference>
<dbReference type="CDD" id="cd03216">
    <property type="entry name" value="ABC_Carb_Monos_I"/>
    <property type="match status" value="1"/>
</dbReference>
<feature type="domain" description="ABC transporter" evidence="3">
    <location>
        <begin position="5"/>
        <end position="240"/>
    </location>
</feature>
<dbReference type="GO" id="GO:0016887">
    <property type="term" value="F:ATP hydrolysis activity"/>
    <property type="evidence" value="ECO:0007669"/>
    <property type="project" value="InterPro"/>
</dbReference>
<gene>
    <name evidence="4" type="ORF">HZI73_07175</name>
</gene>
<dbReference type="KEGG" id="vpy:HZI73_07175"/>
<dbReference type="AlphaFoldDB" id="A0A8J8SGA3"/>
<accession>A0A8J8SGA3</accession>
<evidence type="ECO:0000259" key="3">
    <source>
        <dbReference type="PROSITE" id="PS50893"/>
    </source>
</evidence>
<dbReference type="Proteomes" id="UP000683246">
    <property type="component" value="Chromosome"/>
</dbReference>
<dbReference type="InterPro" id="IPR027417">
    <property type="entry name" value="P-loop_NTPase"/>
</dbReference>
<dbReference type="GO" id="GO:0005524">
    <property type="term" value="F:ATP binding"/>
    <property type="evidence" value="ECO:0007669"/>
    <property type="project" value="UniProtKB-KW"/>
</dbReference>
<feature type="domain" description="ABC transporter" evidence="3">
    <location>
        <begin position="259"/>
        <end position="503"/>
    </location>
</feature>
<dbReference type="SUPFAM" id="SSF52540">
    <property type="entry name" value="P-loop containing nucleoside triphosphate hydrolases"/>
    <property type="match status" value="2"/>
</dbReference>
<dbReference type="PANTHER" id="PTHR43790:SF4">
    <property type="entry name" value="GUANOSINE IMPORT ATP-BINDING PROTEIN NUPO"/>
    <property type="match status" value="1"/>
</dbReference>
<dbReference type="EMBL" id="CP058649">
    <property type="protein sequence ID" value="QUI22093.1"/>
    <property type="molecule type" value="Genomic_DNA"/>
</dbReference>
<reference evidence="4" key="1">
    <citation type="submission" date="2020-07" db="EMBL/GenBank/DDBJ databases">
        <title>Vallitalea pronyensis genome.</title>
        <authorList>
            <person name="Postec A."/>
        </authorList>
    </citation>
    <scope>NUCLEOTIDE SEQUENCE</scope>
    <source>
        <strain evidence="4">FatNI3</strain>
    </source>
</reference>
<evidence type="ECO:0000256" key="2">
    <source>
        <dbReference type="ARBA" id="ARBA00022840"/>
    </source>
</evidence>
<evidence type="ECO:0000313" key="5">
    <source>
        <dbReference type="Proteomes" id="UP000683246"/>
    </source>
</evidence>
<dbReference type="Gene3D" id="3.40.50.300">
    <property type="entry name" value="P-loop containing nucleotide triphosphate hydrolases"/>
    <property type="match status" value="2"/>
</dbReference>